<accession>A0ABD0Z7C4</accession>
<evidence type="ECO:0000313" key="2">
    <source>
        <dbReference type="EMBL" id="KAL1131993.1"/>
    </source>
</evidence>
<gene>
    <name evidence="2" type="ORF">AAG570_011603</name>
</gene>
<keyword evidence="3" id="KW-1185">Reference proteome</keyword>
<sequence length="327" mass="35434">MAVGQRLAENSQGHIKPLQKPCNDDGDLLTDTTTVLGIVRKLKEWSNGLHRVGRETPKHVANRLEVALRNLMDRATEQCGATTPALTAEAAIVVTDDVEGEVWAMREGAWRRRPEVTGIGGAAPVSRGNTPSKDCFRVLAHGQVGWKSAMVYSRFLDEGRVSRKAKVTVLLKEFKANAHFTTPRHPRSHGTIIKKAGMACSGEMNVSHLQMLRQIPVEQFCRHEGEGSVRPLSPKAGEAAVPRAAWRGATGRAAGGRGCRPPPPGSPTYGRPASPALCRVRRQLSLTRLLPVSLYDVRLKSCRCGAIFTACRVSSLVFVCAPRGVVG</sequence>
<comment type="caution">
    <text evidence="2">The sequence shown here is derived from an EMBL/GenBank/DDBJ whole genome shotgun (WGS) entry which is preliminary data.</text>
</comment>
<protein>
    <submittedName>
        <fullName evidence="2">Uncharacterized protein</fullName>
    </submittedName>
</protein>
<dbReference type="AlphaFoldDB" id="A0ABD0Z7C4"/>
<feature type="region of interest" description="Disordered" evidence="1">
    <location>
        <begin position="249"/>
        <end position="274"/>
    </location>
</feature>
<dbReference type="Proteomes" id="UP001558652">
    <property type="component" value="Unassembled WGS sequence"/>
</dbReference>
<name>A0ABD0Z7C4_9HEMI</name>
<organism evidence="2 3">
    <name type="scientific">Ranatra chinensis</name>
    <dbReference type="NCBI Taxonomy" id="642074"/>
    <lineage>
        <taxon>Eukaryota</taxon>
        <taxon>Metazoa</taxon>
        <taxon>Ecdysozoa</taxon>
        <taxon>Arthropoda</taxon>
        <taxon>Hexapoda</taxon>
        <taxon>Insecta</taxon>
        <taxon>Pterygota</taxon>
        <taxon>Neoptera</taxon>
        <taxon>Paraneoptera</taxon>
        <taxon>Hemiptera</taxon>
        <taxon>Heteroptera</taxon>
        <taxon>Panheteroptera</taxon>
        <taxon>Nepomorpha</taxon>
        <taxon>Nepidae</taxon>
        <taxon>Ranatrinae</taxon>
        <taxon>Ranatra</taxon>
    </lineage>
</organism>
<reference evidence="2 3" key="1">
    <citation type="submission" date="2024-07" db="EMBL/GenBank/DDBJ databases">
        <title>Chromosome-level genome assembly of the water stick insect Ranatra chinensis (Heteroptera: Nepidae).</title>
        <authorList>
            <person name="Liu X."/>
        </authorList>
    </citation>
    <scope>NUCLEOTIDE SEQUENCE [LARGE SCALE GENOMIC DNA]</scope>
    <source>
        <strain evidence="2">Cailab_2021Rc</strain>
        <tissue evidence="2">Muscle</tissue>
    </source>
</reference>
<proteinExistence type="predicted"/>
<evidence type="ECO:0000256" key="1">
    <source>
        <dbReference type="SAM" id="MobiDB-lite"/>
    </source>
</evidence>
<evidence type="ECO:0000313" key="3">
    <source>
        <dbReference type="Proteomes" id="UP001558652"/>
    </source>
</evidence>
<feature type="region of interest" description="Disordered" evidence="1">
    <location>
        <begin position="1"/>
        <end position="21"/>
    </location>
</feature>
<dbReference type="EMBL" id="JBFDAA010000006">
    <property type="protein sequence ID" value="KAL1131993.1"/>
    <property type="molecule type" value="Genomic_DNA"/>
</dbReference>